<dbReference type="PANTHER" id="PTHR42685">
    <property type="entry name" value="GERANYLGERANYL DIPHOSPHATE REDUCTASE"/>
    <property type="match status" value="1"/>
</dbReference>
<protein>
    <recommendedName>
        <fullName evidence="1">FAD-binding domain-containing protein</fullName>
    </recommendedName>
</protein>
<evidence type="ECO:0000313" key="3">
    <source>
        <dbReference type="Proteomes" id="UP001161325"/>
    </source>
</evidence>
<dbReference type="Proteomes" id="UP001161325">
    <property type="component" value="Unassembled WGS sequence"/>
</dbReference>
<dbReference type="InterPro" id="IPR050407">
    <property type="entry name" value="Geranylgeranyl_reductase"/>
</dbReference>
<keyword evidence="3" id="KW-1185">Reference proteome</keyword>
<gene>
    <name evidence="2" type="ORF">rosag_09020</name>
</gene>
<dbReference type="GO" id="GO:0071949">
    <property type="term" value="F:FAD binding"/>
    <property type="evidence" value="ECO:0007669"/>
    <property type="project" value="InterPro"/>
</dbReference>
<dbReference type="Pfam" id="PF01494">
    <property type="entry name" value="FAD_binding_3"/>
    <property type="match status" value="1"/>
</dbReference>
<dbReference type="InterPro" id="IPR002938">
    <property type="entry name" value="FAD-bd"/>
</dbReference>
<dbReference type="RefSeq" id="WP_284348839.1">
    <property type="nucleotide sequence ID" value="NZ_BRXS01000001.1"/>
</dbReference>
<comment type="caution">
    <text evidence="2">The sequence shown here is derived from an EMBL/GenBank/DDBJ whole genome shotgun (WGS) entry which is preliminary data.</text>
</comment>
<dbReference type="AlphaFoldDB" id="A0AA37VDZ2"/>
<dbReference type="PANTHER" id="PTHR42685:SF22">
    <property type="entry name" value="CONDITIONED MEDIUM FACTOR RECEPTOR 1"/>
    <property type="match status" value="1"/>
</dbReference>
<feature type="domain" description="FAD-binding" evidence="1">
    <location>
        <begin position="5"/>
        <end position="180"/>
    </location>
</feature>
<dbReference type="EMBL" id="BRXS01000001">
    <property type="protein sequence ID" value="GLC24389.1"/>
    <property type="molecule type" value="Genomic_DNA"/>
</dbReference>
<name>A0AA37VDZ2_9BACT</name>
<dbReference type="Gene3D" id="3.50.50.60">
    <property type="entry name" value="FAD/NAD(P)-binding domain"/>
    <property type="match status" value="1"/>
</dbReference>
<dbReference type="PRINTS" id="PR00420">
    <property type="entry name" value="RNGMNOXGNASE"/>
</dbReference>
<evidence type="ECO:0000313" key="2">
    <source>
        <dbReference type="EMBL" id="GLC24389.1"/>
    </source>
</evidence>
<sequence>MTRAAQVIVVGGGPGGASTAWQLATLGLDVLVLDRARFPRDKTCAECLSPQASRILATMGALEAVEAEAARLTGMLVRAPSGDVIHGEYAAAHGFRGFRDRCLAIRRRTLDAILVERARMAGARVHEGARVVDVLRAHGTRGRATGVRVLDADGATRDLHAALVVGADGLRSVVARRLSLGARLPWPRRLAFQCHVRGLPGVGLLGEMHVERDGFVGIADVGGGVTNVAMVAPAGVARRGLAAHGSPAKFMEAWLSRAPQLAPRFAQAMRVSPVRATGPFASHARRAHAPGAALVGDAADFFDPFTGEGMYSALRGGELLAPFAAEAARLLDAAHADERRAARALAAYDAARRREFRGKWTVERLIALSVAHPMLVNRAARALSRRRDLADLLVGVAGDIVPPATVLNARYLWELFGVRADGTAARATTFQG</sequence>
<dbReference type="SUPFAM" id="SSF51905">
    <property type="entry name" value="FAD/NAD(P)-binding domain"/>
    <property type="match status" value="1"/>
</dbReference>
<reference evidence="2" key="1">
    <citation type="submission" date="2022-08" db="EMBL/GenBank/DDBJ databases">
        <title>Draft genome sequencing of Roseisolibacter agri AW1220.</title>
        <authorList>
            <person name="Tobiishi Y."/>
            <person name="Tonouchi A."/>
        </authorList>
    </citation>
    <scope>NUCLEOTIDE SEQUENCE</scope>
    <source>
        <strain evidence="2">AW1220</strain>
    </source>
</reference>
<evidence type="ECO:0000259" key="1">
    <source>
        <dbReference type="Pfam" id="PF01494"/>
    </source>
</evidence>
<dbReference type="InterPro" id="IPR036188">
    <property type="entry name" value="FAD/NAD-bd_sf"/>
</dbReference>
<proteinExistence type="predicted"/>
<organism evidence="2 3">
    <name type="scientific">Roseisolibacter agri</name>
    <dbReference type="NCBI Taxonomy" id="2014610"/>
    <lineage>
        <taxon>Bacteria</taxon>
        <taxon>Pseudomonadati</taxon>
        <taxon>Gemmatimonadota</taxon>
        <taxon>Gemmatimonadia</taxon>
        <taxon>Gemmatimonadales</taxon>
        <taxon>Gemmatimonadaceae</taxon>
        <taxon>Roseisolibacter</taxon>
    </lineage>
</organism>
<accession>A0AA37VDZ2</accession>